<dbReference type="GO" id="GO:0003779">
    <property type="term" value="F:actin binding"/>
    <property type="evidence" value="ECO:0007669"/>
    <property type="project" value="InterPro"/>
</dbReference>
<dbReference type="InterPro" id="IPR000387">
    <property type="entry name" value="Tyr_Pase_dom"/>
</dbReference>
<protein>
    <recommendedName>
        <fullName evidence="3">protein-serine/threonine phosphatase</fullName>
        <ecNumber evidence="3">3.1.3.16</ecNumber>
    </recommendedName>
</protein>
<evidence type="ECO:0000256" key="2">
    <source>
        <dbReference type="ARBA" id="ARBA00009580"/>
    </source>
</evidence>
<dbReference type="PROSITE" id="PS50056">
    <property type="entry name" value="TYR_PHOSPHATASE_2"/>
    <property type="match status" value="1"/>
</dbReference>
<dbReference type="SUPFAM" id="SSF52799">
    <property type="entry name" value="(Phosphotyrosine protein) phosphatases II"/>
    <property type="match status" value="1"/>
</dbReference>
<gene>
    <name evidence="12" type="ORF">AAES_34693</name>
</gene>
<sequence length="232" mass="26006">MASADLESVTSKEVREELERRTGHSLAQHKDFIDNEMLLVLAQMDRPSRVFPHLYLVGKVGHGGKGGQGLSPALTAATMQGSEWNAANLEELQQNRVTHILNVAREIDNFFPALFTYMNVRVYDEETAQLLPHWNDTFLFLSRVRASGGRALVHCRMGLSRSAATVLAYAMKEFGWSLERALRHVRHCRPGAMPNPGFMRQLDFYQGILRARWVGAEQAETTPPFLGEGGVL</sequence>
<feature type="domain" description="Tyrosine specific protein phosphatases" evidence="10">
    <location>
        <begin position="136"/>
        <end position="193"/>
    </location>
</feature>
<proteinExistence type="inferred from homology"/>
<evidence type="ECO:0000256" key="3">
    <source>
        <dbReference type="ARBA" id="ARBA00013081"/>
    </source>
</evidence>
<feature type="domain" description="Tyrosine-protein phosphatase" evidence="9">
    <location>
        <begin position="46"/>
        <end position="211"/>
    </location>
</feature>
<dbReference type="GO" id="GO:0004722">
    <property type="term" value="F:protein serine/threonine phosphatase activity"/>
    <property type="evidence" value="ECO:0007669"/>
    <property type="project" value="UniProtKB-EC"/>
</dbReference>
<dbReference type="Pfam" id="PF08766">
    <property type="entry name" value="DEK_C"/>
    <property type="match status" value="1"/>
</dbReference>
<dbReference type="PROSITE" id="PS50054">
    <property type="entry name" value="TYR_PHOSPHATASE_DUAL"/>
    <property type="match status" value="1"/>
</dbReference>
<dbReference type="PROSITE" id="PS00383">
    <property type="entry name" value="TYR_PHOSPHATASE_1"/>
    <property type="match status" value="1"/>
</dbReference>
<dbReference type="Pfam" id="PF00782">
    <property type="entry name" value="DSPc"/>
    <property type="match status" value="1"/>
</dbReference>
<evidence type="ECO:0000256" key="6">
    <source>
        <dbReference type="ARBA" id="ARBA00023212"/>
    </source>
</evidence>
<dbReference type="InterPro" id="IPR000340">
    <property type="entry name" value="Dual-sp_phosphatase_cat-dom"/>
</dbReference>
<comment type="caution">
    <text evidence="12">The sequence shown here is derived from an EMBL/GenBank/DDBJ whole genome shotgun (WGS) entry which is preliminary data.</text>
</comment>
<evidence type="ECO:0000259" key="11">
    <source>
        <dbReference type="PROSITE" id="PS51998"/>
    </source>
</evidence>
<keyword evidence="5" id="KW-0904">Protein phosphatase</keyword>
<evidence type="ECO:0000313" key="12">
    <source>
        <dbReference type="EMBL" id="KQK93196.1"/>
    </source>
</evidence>
<keyword evidence="13" id="KW-1185">Reference proteome</keyword>
<dbReference type="STRING" id="12930.A0A0Q3R0N1"/>
<dbReference type="Proteomes" id="UP000051836">
    <property type="component" value="Unassembled WGS sequence"/>
</dbReference>
<dbReference type="OrthoDB" id="5779068at2759"/>
<dbReference type="InterPro" id="IPR029021">
    <property type="entry name" value="Prot-tyrosine_phosphatase-like"/>
</dbReference>
<keyword evidence="4" id="KW-0378">Hydrolase</keyword>
<evidence type="ECO:0000256" key="7">
    <source>
        <dbReference type="ARBA" id="ARBA00048336"/>
    </source>
</evidence>
<dbReference type="AlphaFoldDB" id="A0A0Q3R0N1"/>
<comment type="similarity">
    <text evidence="2">Belongs to the protein-tyrosine phosphatase family.</text>
</comment>
<evidence type="ECO:0000256" key="5">
    <source>
        <dbReference type="ARBA" id="ARBA00022912"/>
    </source>
</evidence>
<dbReference type="InterPro" id="IPR014876">
    <property type="entry name" value="DEK_C"/>
</dbReference>
<dbReference type="InterPro" id="IPR043587">
    <property type="entry name" value="Phosphatase_SSH-like"/>
</dbReference>
<dbReference type="SMART" id="SM00195">
    <property type="entry name" value="DSPc"/>
    <property type="match status" value="1"/>
</dbReference>
<evidence type="ECO:0000313" key="13">
    <source>
        <dbReference type="Proteomes" id="UP000051836"/>
    </source>
</evidence>
<feature type="domain" description="DEK-C" evidence="11">
    <location>
        <begin position="1"/>
        <end position="42"/>
    </location>
</feature>
<evidence type="ECO:0000256" key="1">
    <source>
        <dbReference type="ARBA" id="ARBA00004245"/>
    </source>
</evidence>
<dbReference type="EC" id="3.1.3.16" evidence="3"/>
<evidence type="ECO:0000256" key="8">
    <source>
        <dbReference type="SAM" id="MobiDB-lite"/>
    </source>
</evidence>
<dbReference type="PROSITE" id="PS51998">
    <property type="entry name" value="DEK_C"/>
    <property type="match status" value="1"/>
</dbReference>
<dbReference type="SUPFAM" id="SSF109715">
    <property type="entry name" value="DEK C-terminal domain"/>
    <property type="match status" value="1"/>
</dbReference>
<dbReference type="Gene3D" id="3.90.190.10">
    <property type="entry name" value="Protein tyrosine phosphatase superfamily"/>
    <property type="match status" value="1"/>
</dbReference>
<dbReference type="GO" id="GO:0030837">
    <property type="term" value="P:negative regulation of actin filament polymerization"/>
    <property type="evidence" value="ECO:0007669"/>
    <property type="project" value="InterPro"/>
</dbReference>
<dbReference type="PANTHER" id="PTHR45864:SF4">
    <property type="entry name" value="PROTEIN PHOSPHATASE SLINGSHOT HOMOLOG 3"/>
    <property type="match status" value="1"/>
</dbReference>
<dbReference type="InterPro" id="IPR016130">
    <property type="entry name" value="Tyr_Pase_AS"/>
</dbReference>
<reference evidence="12 13" key="1">
    <citation type="submission" date="2015-10" db="EMBL/GenBank/DDBJ databases">
        <authorList>
            <person name="Gilbert D.G."/>
        </authorList>
    </citation>
    <scope>NUCLEOTIDE SEQUENCE [LARGE SCALE GENOMIC DNA]</scope>
    <source>
        <strain evidence="12">FVVF132</strain>
    </source>
</reference>
<keyword evidence="6" id="KW-0206">Cytoskeleton</keyword>
<organism evidence="12 13">
    <name type="scientific">Amazona aestiva</name>
    <name type="common">Blue-fronted Amazon parrot</name>
    <dbReference type="NCBI Taxonomy" id="12930"/>
    <lineage>
        <taxon>Eukaryota</taxon>
        <taxon>Metazoa</taxon>
        <taxon>Chordata</taxon>
        <taxon>Craniata</taxon>
        <taxon>Vertebrata</taxon>
        <taxon>Euteleostomi</taxon>
        <taxon>Archelosauria</taxon>
        <taxon>Archosauria</taxon>
        <taxon>Dinosauria</taxon>
        <taxon>Saurischia</taxon>
        <taxon>Theropoda</taxon>
        <taxon>Coelurosauria</taxon>
        <taxon>Aves</taxon>
        <taxon>Neognathae</taxon>
        <taxon>Neoaves</taxon>
        <taxon>Telluraves</taxon>
        <taxon>Australaves</taxon>
        <taxon>Psittaciformes</taxon>
        <taxon>Psittacidae</taxon>
        <taxon>Amazona</taxon>
    </lineage>
</organism>
<evidence type="ECO:0000259" key="9">
    <source>
        <dbReference type="PROSITE" id="PS50054"/>
    </source>
</evidence>
<keyword evidence="6" id="KW-0963">Cytoplasm</keyword>
<dbReference type="FunFam" id="3.90.190.10:FF:000004">
    <property type="entry name" value="Protein phosphatase Slingshot homolog 2"/>
    <property type="match status" value="1"/>
</dbReference>
<evidence type="ECO:0000256" key="4">
    <source>
        <dbReference type="ARBA" id="ARBA00022801"/>
    </source>
</evidence>
<comment type="subcellular location">
    <subcellularLocation>
        <location evidence="1">Cytoplasm</location>
        <location evidence="1">Cytoskeleton</location>
    </subcellularLocation>
</comment>
<name>A0A0Q3R0N1_AMAAE</name>
<dbReference type="GO" id="GO:0005856">
    <property type="term" value="C:cytoskeleton"/>
    <property type="evidence" value="ECO:0007669"/>
    <property type="project" value="UniProtKB-SubCell"/>
</dbReference>
<feature type="compositionally biased region" description="Basic and acidic residues" evidence="8">
    <location>
        <begin position="10"/>
        <end position="22"/>
    </location>
</feature>
<accession>A0A0Q3R0N1</accession>
<dbReference type="InterPro" id="IPR020422">
    <property type="entry name" value="TYR_PHOSPHATASE_DUAL_dom"/>
</dbReference>
<feature type="region of interest" description="Disordered" evidence="8">
    <location>
        <begin position="1"/>
        <end position="22"/>
    </location>
</feature>
<dbReference type="PANTHER" id="PTHR45864">
    <property type="entry name" value="SLINGSHOT PROTEIN PHOSPHATASE HOMOLOG"/>
    <property type="match status" value="1"/>
</dbReference>
<dbReference type="EMBL" id="LMAW01000665">
    <property type="protein sequence ID" value="KQK93196.1"/>
    <property type="molecule type" value="Genomic_DNA"/>
</dbReference>
<comment type="catalytic activity">
    <reaction evidence="7">
        <text>O-phospho-L-threonyl-[protein] + H2O = L-threonyl-[protein] + phosphate</text>
        <dbReference type="Rhea" id="RHEA:47004"/>
        <dbReference type="Rhea" id="RHEA-COMP:11060"/>
        <dbReference type="Rhea" id="RHEA-COMP:11605"/>
        <dbReference type="ChEBI" id="CHEBI:15377"/>
        <dbReference type="ChEBI" id="CHEBI:30013"/>
        <dbReference type="ChEBI" id="CHEBI:43474"/>
        <dbReference type="ChEBI" id="CHEBI:61977"/>
        <dbReference type="EC" id="3.1.3.16"/>
    </reaction>
</comment>
<evidence type="ECO:0000259" key="10">
    <source>
        <dbReference type="PROSITE" id="PS50056"/>
    </source>
</evidence>